<keyword evidence="4" id="KW-0378">Hydrolase</keyword>
<reference evidence="4 6" key="2">
    <citation type="submission" date="2018-12" db="EMBL/GenBank/DDBJ databases">
        <title>Legionella sp,whole genome shotgun sequence.</title>
        <authorList>
            <person name="Wu H."/>
        </authorList>
    </citation>
    <scope>NUCLEOTIDE SEQUENCE [LARGE SCALE GENOMIC DNA]</scope>
    <source>
        <strain evidence="4">Km489</strain>
        <strain evidence="6">km489</strain>
    </source>
</reference>
<dbReference type="InterPro" id="IPR050491">
    <property type="entry name" value="AmpC-like"/>
</dbReference>
<organism evidence="2 5">
    <name type="scientific">Legionella qingyii</name>
    <dbReference type="NCBI Taxonomy" id="2184757"/>
    <lineage>
        <taxon>Bacteria</taxon>
        <taxon>Pseudomonadati</taxon>
        <taxon>Pseudomonadota</taxon>
        <taxon>Gammaproteobacteria</taxon>
        <taxon>Legionellales</taxon>
        <taxon>Legionellaceae</taxon>
        <taxon>Legionella</taxon>
    </lineage>
</organism>
<dbReference type="GO" id="GO:0016787">
    <property type="term" value="F:hydrolase activity"/>
    <property type="evidence" value="ECO:0007669"/>
    <property type="project" value="UniProtKB-KW"/>
</dbReference>
<evidence type="ECO:0000313" key="2">
    <source>
        <dbReference type="EMBL" id="PWY56507.1"/>
    </source>
</evidence>
<evidence type="ECO:0000259" key="1">
    <source>
        <dbReference type="Pfam" id="PF00144"/>
    </source>
</evidence>
<dbReference type="InterPro" id="IPR001466">
    <property type="entry name" value="Beta-lactam-related"/>
</dbReference>
<dbReference type="Proteomes" id="UP000287374">
    <property type="component" value="Unassembled WGS sequence"/>
</dbReference>
<evidence type="ECO:0000313" key="3">
    <source>
        <dbReference type="EMBL" id="PWY57136.1"/>
    </source>
</evidence>
<protein>
    <submittedName>
        <fullName evidence="4">Class A beta-lactamase-related serine hydrolase</fullName>
    </submittedName>
    <submittedName>
        <fullName evidence="2">Penicillin-binding protein</fullName>
    </submittedName>
</protein>
<dbReference type="Proteomes" id="UP000247152">
    <property type="component" value="Unassembled WGS sequence"/>
</dbReference>
<evidence type="ECO:0000313" key="4">
    <source>
        <dbReference type="EMBL" id="RUR25024.1"/>
    </source>
</evidence>
<feature type="domain" description="Beta-lactamase-related" evidence="1">
    <location>
        <begin position="173"/>
        <end position="553"/>
    </location>
</feature>
<accession>A0A317U6Y4</accession>
<dbReference type="EMBL" id="RZGX01000004">
    <property type="protein sequence ID" value="RUR25024.1"/>
    <property type="molecule type" value="Genomic_DNA"/>
</dbReference>
<dbReference type="EMBL" id="QHJG01000003">
    <property type="protein sequence ID" value="PWY57136.1"/>
    <property type="molecule type" value="Genomic_DNA"/>
</dbReference>
<evidence type="ECO:0000313" key="6">
    <source>
        <dbReference type="Proteomes" id="UP000287374"/>
    </source>
</evidence>
<evidence type="ECO:0000313" key="5">
    <source>
        <dbReference type="Proteomes" id="UP000247152"/>
    </source>
</evidence>
<proteinExistence type="predicted"/>
<dbReference type="Pfam" id="PF00144">
    <property type="entry name" value="Beta-lactamase"/>
    <property type="match status" value="1"/>
</dbReference>
<dbReference type="Gene3D" id="3.40.710.10">
    <property type="entry name" value="DD-peptidase/beta-lactamase superfamily"/>
    <property type="match status" value="1"/>
</dbReference>
<dbReference type="RefSeq" id="WP_110141383.1">
    <property type="nucleotide sequence ID" value="NZ_QHJG01000003.1"/>
</dbReference>
<gene>
    <name evidence="3" type="ORF">DGG96_02170</name>
    <name evidence="2" type="ORF">DGG96_07020</name>
    <name evidence="4" type="ORF">ELY20_04505</name>
</gene>
<dbReference type="InterPro" id="IPR012338">
    <property type="entry name" value="Beta-lactam/transpept-like"/>
</dbReference>
<dbReference type="EMBL" id="QHJG01000008">
    <property type="protein sequence ID" value="PWY56507.1"/>
    <property type="molecule type" value="Genomic_DNA"/>
</dbReference>
<name>A0A317U6Y4_9GAMM</name>
<dbReference type="OrthoDB" id="5377431at2"/>
<dbReference type="PANTHER" id="PTHR46825:SF14">
    <property type="entry name" value="BETA-LACTAMASE-RELATED DOMAIN-CONTAINING PROTEIN"/>
    <property type="match status" value="1"/>
</dbReference>
<reference evidence="2 5" key="1">
    <citation type="submission" date="2018-05" db="EMBL/GenBank/DDBJ databases">
        <title>Legionella qingyii sp.nov., whole genome shotgun sequence.</title>
        <authorList>
            <person name="Wu H."/>
            <person name="Zhu Q."/>
            <person name="Hu C."/>
        </authorList>
    </citation>
    <scope>NUCLEOTIDE SEQUENCE [LARGE SCALE GENOMIC DNA]</scope>
    <source>
        <strain evidence="2 5">HEB18</strain>
    </source>
</reference>
<sequence>MKKITLLLPALMMFGITEQIYSATPLVEFINTPTPSQQVLPQEELILYYTVRNNTKVNLPLGIKLSSPLASVDTNLGSCGTFINAKSNCTLAIAYHAPNTVKSVPLTIKINYQGRTPLVNTINININKDIACTLLKKKSWQTSFCQAQYQHALTFTPDVFNTANQKVVEEQTLGGVFGIYKKTASGEQICYISCGLRALNDTPPDENTLFELASVTKTFTTASLGASIYKKQINPLSPIKPDLPSKSWVGKSFDLTSHESPVTYQELATFSGGFCFSDAPSVDQNSGDQNLNQSNFVKDVNKLNTALATCIGDGKPQVRLVYGSPHYLPTRNFYSNSSVGLITQALMNRDGFPNVLEGDFNGWVCNNITNILNMPLTSACLPDEAHNGTCPVITPAGATPCNTSQWQNAQYASGYHIDKLTHEYQLGNPFPYVPWAGAGCIRSNASDMINFIRANLNISTNQDPKQLTLLKGMQIAHAPNNYLPVPAGKIVLPNIGKQEPIVGGQGYAWVCEPINGEVICGKIGGHKDFRSFLGFTMQQQYGIIILFNTGAAKTDGSLKPYIKSPPTIATIGKNMILNANNP</sequence>
<dbReference type="SUPFAM" id="SSF56601">
    <property type="entry name" value="beta-lactamase/transpeptidase-like"/>
    <property type="match status" value="1"/>
</dbReference>
<keyword evidence="6" id="KW-1185">Reference proteome</keyword>
<comment type="caution">
    <text evidence="2">The sequence shown here is derived from an EMBL/GenBank/DDBJ whole genome shotgun (WGS) entry which is preliminary data.</text>
</comment>
<dbReference type="PANTHER" id="PTHR46825">
    <property type="entry name" value="D-ALANYL-D-ALANINE-CARBOXYPEPTIDASE/ENDOPEPTIDASE AMPH"/>
    <property type="match status" value="1"/>
</dbReference>
<dbReference type="AlphaFoldDB" id="A0A317U6Y4"/>